<organism evidence="3">
    <name type="scientific">Streptomyces sp. NBC_00003</name>
    <dbReference type="NCBI Taxonomy" id="2903608"/>
    <lineage>
        <taxon>Bacteria</taxon>
        <taxon>Bacillati</taxon>
        <taxon>Actinomycetota</taxon>
        <taxon>Actinomycetes</taxon>
        <taxon>Kitasatosporales</taxon>
        <taxon>Streptomycetaceae</taxon>
        <taxon>Streptomyces</taxon>
    </lineage>
</organism>
<feature type="domain" description="Pyrroline-5-carboxylate reductase catalytic N-terminal" evidence="1">
    <location>
        <begin position="11"/>
        <end position="47"/>
    </location>
</feature>
<dbReference type="InterPro" id="IPR028939">
    <property type="entry name" value="P5C_Rdtase_cat_N"/>
</dbReference>
<dbReference type="Gene3D" id="3.50.50.60">
    <property type="entry name" value="FAD/NAD(P)-binding domain"/>
    <property type="match status" value="3"/>
</dbReference>
<dbReference type="Pfam" id="PF03807">
    <property type="entry name" value="F420_oxidored"/>
    <property type="match status" value="1"/>
</dbReference>
<dbReference type="Pfam" id="PF17885">
    <property type="entry name" value="Smoa_sbd"/>
    <property type="match status" value="1"/>
</dbReference>
<dbReference type="SUPFAM" id="SSF51905">
    <property type="entry name" value="FAD/NAD(P)-binding domain"/>
    <property type="match status" value="1"/>
</dbReference>
<dbReference type="EMBL" id="CP108318">
    <property type="protein sequence ID" value="WTW59662.1"/>
    <property type="molecule type" value="Genomic_DNA"/>
</dbReference>
<evidence type="ECO:0000259" key="1">
    <source>
        <dbReference type="Pfam" id="PF03807"/>
    </source>
</evidence>
<evidence type="ECO:0000259" key="2">
    <source>
        <dbReference type="Pfam" id="PF17885"/>
    </source>
</evidence>
<gene>
    <name evidence="3" type="ORF">OG549_02780</name>
</gene>
<sequence>MVDRVEAWVRRIAIIGAGQAGLQLALGLQAAGYDVTLVSERTADRIRDGRVTSTQLMFGPALALERAAGLNLWDDRAPVMGGLEMNQWDPTADVPWSARFTTTYDAEVRSVDQRLKLSVWLELFEARGGRVEFRAADADDLVGIAARHELTVVATGRGTLSSLFGRDEARSVYDRPQRALAGFYAFGVTGRGDETDAYLRVTGRPSAGDAIVLQALTVGGPCEILLLEAKSGGPYDCWEDRPDPGEGLRRAVELLRVHAPWEYERFTRAEPTDGGAALYGAITPAVRHPVAALGGGQYVLGMADAVVVNDPITGQGANNAARAAAEYLDAIVRRGELPYDEQWMRETFDAYWEHTRYVHAFTDLMLRQPPAEHVSRLLRATVEHPEIAHRFANGYADPLDYREWLLDPEGADAYLAKVAGSR</sequence>
<evidence type="ECO:0000313" key="3">
    <source>
        <dbReference type="EMBL" id="WTW59662.1"/>
    </source>
</evidence>
<proteinExistence type="predicted"/>
<name>A0AAU2UX72_9ACTN</name>
<reference evidence="3" key="1">
    <citation type="submission" date="2022-10" db="EMBL/GenBank/DDBJ databases">
        <title>The complete genomes of actinobacterial strains from the NBC collection.</title>
        <authorList>
            <person name="Joergensen T.S."/>
            <person name="Alvarez Arevalo M."/>
            <person name="Sterndorff E.B."/>
            <person name="Faurdal D."/>
            <person name="Vuksanovic O."/>
            <person name="Mourched A.-S."/>
            <person name="Charusanti P."/>
            <person name="Shaw S."/>
            <person name="Blin K."/>
            <person name="Weber T."/>
        </authorList>
    </citation>
    <scope>NUCLEOTIDE SEQUENCE</scope>
    <source>
        <strain evidence="3">NBC_00003</strain>
    </source>
</reference>
<feature type="domain" description="Styrene monooxygenase StyA putative substrate binding" evidence="2">
    <location>
        <begin position="156"/>
        <end position="265"/>
    </location>
</feature>
<dbReference type="InterPro" id="IPR041654">
    <property type="entry name" value="StyA_sbd"/>
</dbReference>
<dbReference type="InterPro" id="IPR036188">
    <property type="entry name" value="FAD/NAD-bd_sf"/>
</dbReference>
<dbReference type="AlphaFoldDB" id="A0AAU2UX72"/>
<accession>A0AAU2UX72</accession>
<dbReference type="PRINTS" id="PR00420">
    <property type="entry name" value="RNGMNOXGNASE"/>
</dbReference>
<protein>
    <submittedName>
        <fullName evidence="3">NAD(P)-binding domain-containing protein</fullName>
    </submittedName>
</protein>